<reference evidence="6 7" key="1">
    <citation type="submission" date="2019-04" db="EMBL/GenBank/DDBJ databases">
        <authorList>
            <person name="Van Vliet M D."/>
        </authorList>
    </citation>
    <scope>NUCLEOTIDE SEQUENCE [LARGE SCALE GENOMIC DNA]</scope>
    <source>
        <strain evidence="6 7">F21</strain>
    </source>
</reference>
<dbReference type="PANTHER" id="PTHR10827:SF98">
    <property type="entry name" value="45 KDA CALCIUM-BINDING PROTEIN"/>
    <property type="match status" value="1"/>
</dbReference>
<dbReference type="InterPro" id="IPR011992">
    <property type="entry name" value="EF-hand-dom_pair"/>
</dbReference>
<evidence type="ECO:0000256" key="4">
    <source>
        <dbReference type="SAM" id="SignalP"/>
    </source>
</evidence>
<feature type="domain" description="EF-hand" evidence="5">
    <location>
        <begin position="30"/>
        <end position="65"/>
    </location>
</feature>
<dbReference type="Proteomes" id="UP000346198">
    <property type="component" value="Unassembled WGS sequence"/>
</dbReference>
<evidence type="ECO:0000313" key="7">
    <source>
        <dbReference type="Proteomes" id="UP000346198"/>
    </source>
</evidence>
<dbReference type="Pfam" id="PF13202">
    <property type="entry name" value="EF-hand_5"/>
    <property type="match status" value="4"/>
</dbReference>
<keyword evidence="1" id="KW-0479">Metal-binding</keyword>
<proteinExistence type="predicted"/>
<evidence type="ECO:0000259" key="5">
    <source>
        <dbReference type="PROSITE" id="PS50222"/>
    </source>
</evidence>
<evidence type="ECO:0000256" key="3">
    <source>
        <dbReference type="SAM" id="MobiDB-lite"/>
    </source>
</evidence>
<sequence>MNAKMNTQLVALCLFAAGTAMARPGGNENKQPPSAADFVKTLDKDNDGKVSKSEFNGPAEHFAQFDQNSDGYISAAEAPTGPPSEQKQGQQLEQQGQGRQQQGSKSGGADFVTRLDKNNDGKVSSSEFDGPAEHFSEMDKNNDGYLSKDEAPTGPPPGGRK</sequence>
<dbReference type="InterPro" id="IPR002048">
    <property type="entry name" value="EF_hand_dom"/>
</dbReference>
<organism evidence="6 7">
    <name type="scientific">Pontiella sulfatireligans</name>
    <dbReference type="NCBI Taxonomy" id="2750658"/>
    <lineage>
        <taxon>Bacteria</taxon>
        <taxon>Pseudomonadati</taxon>
        <taxon>Kiritimatiellota</taxon>
        <taxon>Kiritimatiellia</taxon>
        <taxon>Kiritimatiellales</taxon>
        <taxon>Pontiellaceae</taxon>
        <taxon>Pontiella</taxon>
    </lineage>
</organism>
<dbReference type="EMBL" id="CAAHFH010000001">
    <property type="protein sequence ID" value="VGO20331.1"/>
    <property type="molecule type" value="Genomic_DNA"/>
</dbReference>
<feature type="compositionally biased region" description="Basic and acidic residues" evidence="3">
    <location>
        <begin position="40"/>
        <end position="52"/>
    </location>
</feature>
<evidence type="ECO:0000256" key="2">
    <source>
        <dbReference type="ARBA" id="ARBA00022737"/>
    </source>
</evidence>
<dbReference type="PROSITE" id="PS50222">
    <property type="entry name" value="EF_HAND_2"/>
    <property type="match status" value="1"/>
</dbReference>
<feature type="chain" id="PRO_5025526587" description="EF-hand domain-containing protein" evidence="4">
    <location>
        <begin position="23"/>
        <end position="161"/>
    </location>
</feature>
<feature type="compositionally biased region" description="Low complexity" evidence="3">
    <location>
        <begin position="85"/>
        <end position="108"/>
    </location>
</feature>
<name>A0A6C2ULV6_9BACT</name>
<feature type="compositionally biased region" description="Basic and acidic residues" evidence="3">
    <location>
        <begin position="131"/>
        <end position="151"/>
    </location>
</feature>
<feature type="region of interest" description="Disordered" evidence="3">
    <location>
        <begin position="21"/>
        <end position="161"/>
    </location>
</feature>
<keyword evidence="2" id="KW-0677">Repeat</keyword>
<keyword evidence="4" id="KW-0732">Signal</keyword>
<evidence type="ECO:0000256" key="1">
    <source>
        <dbReference type="ARBA" id="ARBA00022723"/>
    </source>
</evidence>
<dbReference type="PANTHER" id="PTHR10827">
    <property type="entry name" value="RETICULOCALBIN"/>
    <property type="match status" value="1"/>
</dbReference>
<dbReference type="Gene3D" id="1.10.238.10">
    <property type="entry name" value="EF-hand"/>
    <property type="match status" value="2"/>
</dbReference>
<feature type="signal peptide" evidence="4">
    <location>
        <begin position="1"/>
        <end position="22"/>
    </location>
</feature>
<accession>A0A6C2ULV6</accession>
<dbReference type="PROSITE" id="PS00018">
    <property type="entry name" value="EF_HAND_1"/>
    <property type="match status" value="1"/>
</dbReference>
<protein>
    <recommendedName>
        <fullName evidence="5">EF-hand domain-containing protein</fullName>
    </recommendedName>
</protein>
<dbReference type="SUPFAM" id="SSF47473">
    <property type="entry name" value="EF-hand"/>
    <property type="match status" value="1"/>
</dbReference>
<evidence type="ECO:0000313" key="6">
    <source>
        <dbReference type="EMBL" id="VGO20331.1"/>
    </source>
</evidence>
<gene>
    <name evidence="6" type="ORF">SCARR_02393</name>
</gene>
<dbReference type="GO" id="GO:0005509">
    <property type="term" value="F:calcium ion binding"/>
    <property type="evidence" value="ECO:0007669"/>
    <property type="project" value="InterPro"/>
</dbReference>
<dbReference type="RefSeq" id="WP_136061758.1">
    <property type="nucleotide sequence ID" value="NZ_CAAHFH010000001.1"/>
</dbReference>
<keyword evidence="7" id="KW-1185">Reference proteome</keyword>
<dbReference type="InterPro" id="IPR018247">
    <property type="entry name" value="EF_Hand_1_Ca_BS"/>
</dbReference>
<dbReference type="AlphaFoldDB" id="A0A6C2ULV6"/>